<evidence type="ECO:0000256" key="1">
    <source>
        <dbReference type="SAM" id="Phobius"/>
    </source>
</evidence>
<keyword evidence="1" id="KW-0472">Membrane</keyword>
<dbReference type="EMBL" id="BAAADO010000001">
    <property type="protein sequence ID" value="GAA0483896.1"/>
    <property type="molecule type" value="Genomic_DNA"/>
</dbReference>
<accession>A0ABP3KNP7</accession>
<protein>
    <submittedName>
        <fullName evidence="2">Uncharacterized protein</fullName>
    </submittedName>
</protein>
<keyword evidence="1" id="KW-1133">Transmembrane helix</keyword>
<reference evidence="3" key="1">
    <citation type="journal article" date="2019" name="Int. J. Syst. Evol. Microbiol.">
        <title>The Global Catalogue of Microorganisms (GCM) 10K type strain sequencing project: providing services to taxonomists for standard genome sequencing and annotation.</title>
        <authorList>
            <consortium name="The Broad Institute Genomics Platform"/>
            <consortium name="The Broad Institute Genome Sequencing Center for Infectious Disease"/>
            <person name="Wu L."/>
            <person name="Ma J."/>
        </authorList>
    </citation>
    <scope>NUCLEOTIDE SEQUENCE [LARGE SCALE GENOMIC DNA]</scope>
    <source>
        <strain evidence="3">JCM 12389</strain>
    </source>
</reference>
<proteinExistence type="predicted"/>
<name>A0ABP3KNP7_9BACI</name>
<feature type="transmembrane region" description="Helical" evidence="1">
    <location>
        <begin position="14"/>
        <end position="43"/>
    </location>
</feature>
<evidence type="ECO:0000313" key="2">
    <source>
        <dbReference type="EMBL" id="GAA0483896.1"/>
    </source>
</evidence>
<sequence length="113" mass="13266">MDGGRIVTVLSTKIWLIGLLILLPVIFISPDPILFLIVIFGALNWWERFKERDQVSLLLSELSILNELEHDRNQAYVQTDERSNQIKVLRIQLLTKQEEVQSYFTKQPENEEK</sequence>
<dbReference type="Proteomes" id="UP001500880">
    <property type="component" value="Unassembled WGS sequence"/>
</dbReference>
<keyword evidence="1" id="KW-0812">Transmembrane</keyword>
<comment type="caution">
    <text evidence="2">The sequence shown here is derived from an EMBL/GenBank/DDBJ whole genome shotgun (WGS) entry which is preliminary data.</text>
</comment>
<dbReference type="RefSeq" id="WP_343837446.1">
    <property type="nucleotide sequence ID" value="NZ_BAAADO010000001.1"/>
</dbReference>
<keyword evidence="3" id="KW-1185">Reference proteome</keyword>
<gene>
    <name evidence="2" type="ORF">GCM10008986_06330</name>
</gene>
<evidence type="ECO:0000313" key="3">
    <source>
        <dbReference type="Proteomes" id="UP001500880"/>
    </source>
</evidence>
<organism evidence="2 3">
    <name type="scientific">Salinibacillus aidingensis</name>
    <dbReference type="NCBI Taxonomy" id="237684"/>
    <lineage>
        <taxon>Bacteria</taxon>
        <taxon>Bacillati</taxon>
        <taxon>Bacillota</taxon>
        <taxon>Bacilli</taxon>
        <taxon>Bacillales</taxon>
        <taxon>Bacillaceae</taxon>
        <taxon>Salinibacillus</taxon>
    </lineage>
</organism>